<dbReference type="InterPro" id="IPR002938">
    <property type="entry name" value="FAD-bd"/>
</dbReference>
<evidence type="ECO:0000313" key="3">
    <source>
        <dbReference type="Proteomes" id="UP000645390"/>
    </source>
</evidence>
<protein>
    <recommendedName>
        <fullName evidence="1">FAD-binding domain-containing protein</fullName>
    </recommendedName>
</protein>
<dbReference type="EMBL" id="BMDJ01000001">
    <property type="protein sequence ID" value="GGI22029.1"/>
    <property type="molecule type" value="Genomic_DNA"/>
</dbReference>
<evidence type="ECO:0000259" key="1">
    <source>
        <dbReference type="Pfam" id="PF01494"/>
    </source>
</evidence>
<gene>
    <name evidence="2" type="ORF">GCM10008119_00600</name>
</gene>
<keyword evidence="3" id="KW-1185">Reference proteome</keyword>
<evidence type="ECO:0000313" key="2">
    <source>
        <dbReference type="EMBL" id="GGI22029.1"/>
    </source>
</evidence>
<dbReference type="InterPro" id="IPR050407">
    <property type="entry name" value="Geranylgeranyl_reductase"/>
</dbReference>
<accession>A0ABQ2BB73</accession>
<dbReference type="Pfam" id="PF01494">
    <property type="entry name" value="FAD_binding_3"/>
    <property type="match status" value="1"/>
</dbReference>
<proteinExistence type="predicted"/>
<dbReference type="Gene3D" id="3.50.50.60">
    <property type="entry name" value="FAD/NAD(P)-binding domain"/>
    <property type="match status" value="1"/>
</dbReference>
<dbReference type="SUPFAM" id="SSF51905">
    <property type="entry name" value="FAD/NAD(P)-binding domain"/>
    <property type="match status" value="1"/>
</dbReference>
<comment type="caution">
    <text evidence="2">The sequence shown here is derived from an EMBL/GenBank/DDBJ whole genome shotgun (WGS) entry which is preliminary data.</text>
</comment>
<dbReference type="Proteomes" id="UP000645390">
    <property type="component" value="Unassembled WGS sequence"/>
</dbReference>
<dbReference type="InterPro" id="IPR036188">
    <property type="entry name" value="FAD/NAD-bd_sf"/>
</dbReference>
<dbReference type="PANTHER" id="PTHR42685:SF22">
    <property type="entry name" value="CONDITIONED MEDIUM FACTOR RECEPTOR 1"/>
    <property type="match status" value="1"/>
</dbReference>
<name>A0ABQ2BB73_9SPHI</name>
<dbReference type="RefSeq" id="WP_188411233.1">
    <property type="nucleotide sequence ID" value="NZ_BMDJ01000001.1"/>
</dbReference>
<dbReference type="PANTHER" id="PTHR42685">
    <property type="entry name" value="GERANYLGERANYL DIPHOSPHATE REDUCTASE"/>
    <property type="match status" value="1"/>
</dbReference>
<dbReference type="PRINTS" id="PR00420">
    <property type="entry name" value="RNGMNOXGNASE"/>
</dbReference>
<organism evidence="2 3">
    <name type="scientific">Pedobacter mendelii</name>
    <dbReference type="NCBI Taxonomy" id="1908240"/>
    <lineage>
        <taxon>Bacteria</taxon>
        <taxon>Pseudomonadati</taxon>
        <taxon>Bacteroidota</taxon>
        <taxon>Sphingobacteriia</taxon>
        <taxon>Sphingobacteriales</taxon>
        <taxon>Sphingobacteriaceae</taxon>
        <taxon>Pedobacter</taxon>
    </lineage>
</organism>
<sequence length="377" mass="42270">MPLETEILIIGGGLAGLTAAIHLQRLGLAVTLIEKQTYPHHKVCGEYISNETLPYLNWLGIHVDNLLPTQITNLEFTAISGKSVNTKLPLGGFGLSRYAIDEFLYNIAIKKGVSIFHDTVIHVNYTNNQFNIETAAGKTFRAAHVIGAYGKRALIDVKLEREFIIKKSPYLAVKAHYKSNFPNNLVSLNNFKGGYCGVSKVENDTLNICYLANYNSFKKYKSITAYQENILYQNKNLKNIFEQSEMIFDTPLTISQISFDAKEPIFNHILMIGDTAGLIHPLCGNGMAMAIHSAKIASDLLNKHFKGEINSRAELEVSYAKSWKELFNNRLKMGRVLSSILKNNILESFAMNSITKMPFVFNKIIKHTHGRPITIPN</sequence>
<reference evidence="3" key="1">
    <citation type="journal article" date="2019" name="Int. J. Syst. Evol. Microbiol.">
        <title>The Global Catalogue of Microorganisms (GCM) 10K type strain sequencing project: providing services to taxonomists for standard genome sequencing and annotation.</title>
        <authorList>
            <consortium name="The Broad Institute Genomics Platform"/>
            <consortium name="The Broad Institute Genome Sequencing Center for Infectious Disease"/>
            <person name="Wu L."/>
            <person name="Ma J."/>
        </authorList>
    </citation>
    <scope>NUCLEOTIDE SEQUENCE [LARGE SCALE GENOMIC DNA]</scope>
    <source>
        <strain evidence="3">CCM 8939</strain>
    </source>
</reference>
<feature type="domain" description="FAD-binding" evidence="1">
    <location>
        <begin position="4"/>
        <end position="308"/>
    </location>
</feature>